<accession>A0A7Z0X0H5</accession>
<dbReference type="PIRSF" id="PIRSF012560">
    <property type="entry name" value="Pullulanase"/>
    <property type="match status" value="1"/>
</dbReference>
<reference evidence="1 2" key="1">
    <citation type="journal article" date="2016" name="Front. Microbiol.">
        <title>High-Level Heat Resistance of Spores of Bacillus amyloliquefaciens and Bacillus licheniformis Results from the Presence of a spoVA Operon in a Tn1546 Transposon.</title>
        <authorList>
            <person name="Berendsen E.M."/>
            <person name="Koning R.A."/>
            <person name="Boekhorst J."/>
            <person name="de Jong A."/>
            <person name="Kuipers O.P."/>
            <person name="Wells-Bennik M.H."/>
        </authorList>
    </citation>
    <scope>NUCLEOTIDE SEQUENCE [LARGE SCALE GENOMIC DNA]</scope>
    <source>
        <strain evidence="1 2">B4121</strain>
    </source>
</reference>
<dbReference type="EMBL" id="LKPO01000004">
    <property type="protein sequence ID" value="OLF96726.1"/>
    <property type="molecule type" value="Genomic_DNA"/>
</dbReference>
<sequence length="313" mass="36340">MAQIIKIQDCISRYEQDPYHYINQFIRLKKQRWQSIKEIAEKKKDSLHYDKEAADDETVGKRKKTFTLKRKKEASDINKGKEADEWFNGLDGETDESLIARIPAAGEELVSFFKEYVYEFQLKWASSTISDISRLSREIKSDKILHILAQQLPDSYFIMYRPVLQVNQAAVELSVLILTPLEIYCISFLEGEKDSAFIGSKDRFWKEKTVRGRERSLLNPAVELLRTGTVLSGLLKGSGIELPVRKVVVSRTSYIDYPEPPYGISICDKRHWKEWLEKQQKNFAPIKSQQLKTAKILLSHGVSDSMRRQEWLS</sequence>
<proteinExistence type="predicted"/>
<name>A0A7Z0X0H5_9BACI</name>
<gene>
    <name evidence="1" type="ORF">B4121_0937</name>
</gene>
<comment type="caution">
    <text evidence="1">The sequence shown here is derived from an EMBL/GenBank/DDBJ whole genome shotgun (WGS) entry which is preliminary data.</text>
</comment>
<dbReference type="Proteomes" id="UP000185604">
    <property type="component" value="Unassembled WGS sequence"/>
</dbReference>
<evidence type="ECO:0008006" key="3">
    <source>
        <dbReference type="Google" id="ProtNLM"/>
    </source>
</evidence>
<evidence type="ECO:0000313" key="2">
    <source>
        <dbReference type="Proteomes" id="UP000185604"/>
    </source>
</evidence>
<dbReference type="InterPro" id="IPR012397">
    <property type="entry name" value="Pullulanase"/>
</dbReference>
<evidence type="ECO:0000313" key="1">
    <source>
        <dbReference type="EMBL" id="OLF96726.1"/>
    </source>
</evidence>
<protein>
    <recommendedName>
        <fullName evidence="3">NERD domain-containing protein</fullName>
    </recommendedName>
</protein>
<dbReference type="AlphaFoldDB" id="A0A7Z0X0H5"/>
<organism evidence="1 2">
    <name type="scientific">Bacillus paralicheniformis</name>
    <dbReference type="NCBI Taxonomy" id="1648923"/>
    <lineage>
        <taxon>Bacteria</taxon>
        <taxon>Bacillati</taxon>
        <taxon>Bacillota</taxon>
        <taxon>Bacilli</taxon>
        <taxon>Bacillales</taxon>
        <taxon>Bacillaceae</taxon>
        <taxon>Bacillus</taxon>
    </lineage>
</organism>
<dbReference type="RefSeq" id="WP_039072922.1">
    <property type="nucleotide sequence ID" value="NZ_AP023088.1"/>
</dbReference>